<gene>
    <name evidence="2" type="primary">20341569</name>
    <name evidence="1" type="ORF">GGTG_01111</name>
</gene>
<dbReference type="GeneID" id="20341569"/>
<dbReference type="EMBL" id="GL385395">
    <property type="protein sequence ID" value="EJT81126.1"/>
    <property type="molecule type" value="Genomic_DNA"/>
</dbReference>
<dbReference type="Proteomes" id="UP000006039">
    <property type="component" value="Unassembled WGS sequence"/>
</dbReference>
<reference evidence="1" key="2">
    <citation type="submission" date="2010-07" db="EMBL/GenBank/DDBJ databases">
        <authorList>
            <consortium name="The Broad Institute Genome Sequencing Platform"/>
            <consortium name="Broad Institute Genome Sequencing Center for Infectious Disease"/>
            <person name="Ma L.-J."/>
            <person name="Dead R."/>
            <person name="Young S."/>
            <person name="Zeng Q."/>
            <person name="Koehrsen M."/>
            <person name="Alvarado L."/>
            <person name="Berlin A."/>
            <person name="Chapman S.B."/>
            <person name="Chen Z."/>
            <person name="Freedman E."/>
            <person name="Gellesch M."/>
            <person name="Goldberg J."/>
            <person name="Griggs A."/>
            <person name="Gujja S."/>
            <person name="Heilman E.R."/>
            <person name="Heiman D."/>
            <person name="Hepburn T."/>
            <person name="Howarth C."/>
            <person name="Jen D."/>
            <person name="Larson L."/>
            <person name="Mehta T."/>
            <person name="Neiman D."/>
            <person name="Pearson M."/>
            <person name="Roberts A."/>
            <person name="Saif S."/>
            <person name="Shea T."/>
            <person name="Shenoy N."/>
            <person name="Sisk P."/>
            <person name="Stolte C."/>
            <person name="Sykes S."/>
            <person name="Walk T."/>
            <person name="White J."/>
            <person name="Yandava C."/>
            <person name="Haas B."/>
            <person name="Nusbaum C."/>
            <person name="Birren B."/>
        </authorList>
    </citation>
    <scope>NUCLEOTIDE SEQUENCE</scope>
    <source>
        <strain evidence="1">R3-111a-1</strain>
    </source>
</reference>
<keyword evidence="3" id="KW-1185">Reference proteome</keyword>
<reference evidence="1" key="3">
    <citation type="submission" date="2010-09" db="EMBL/GenBank/DDBJ databases">
        <title>Annotation of Gaeumannomyces graminis var. tritici R3-111a-1.</title>
        <authorList>
            <consortium name="The Broad Institute Genome Sequencing Platform"/>
            <person name="Ma L.-J."/>
            <person name="Dead R."/>
            <person name="Young S.K."/>
            <person name="Zeng Q."/>
            <person name="Gargeya S."/>
            <person name="Fitzgerald M."/>
            <person name="Haas B."/>
            <person name="Abouelleil A."/>
            <person name="Alvarado L."/>
            <person name="Arachchi H.M."/>
            <person name="Berlin A."/>
            <person name="Brown A."/>
            <person name="Chapman S.B."/>
            <person name="Chen Z."/>
            <person name="Dunbar C."/>
            <person name="Freedman E."/>
            <person name="Gearin G."/>
            <person name="Gellesch M."/>
            <person name="Goldberg J."/>
            <person name="Griggs A."/>
            <person name="Gujja S."/>
            <person name="Heiman D."/>
            <person name="Howarth C."/>
            <person name="Larson L."/>
            <person name="Lui A."/>
            <person name="MacDonald P.J.P."/>
            <person name="Mehta T."/>
            <person name="Montmayeur A."/>
            <person name="Murphy C."/>
            <person name="Neiman D."/>
            <person name="Pearson M."/>
            <person name="Priest M."/>
            <person name="Roberts A."/>
            <person name="Saif S."/>
            <person name="Shea T."/>
            <person name="Shenoy N."/>
            <person name="Sisk P."/>
            <person name="Stolte C."/>
            <person name="Sykes S."/>
            <person name="Yandava C."/>
            <person name="Wortman J."/>
            <person name="Nusbaum C."/>
            <person name="Birren B."/>
        </authorList>
    </citation>
    <scope>NUCLEOTIDE SEQUENCE</scope>
    <source>
        <strain evidence="1">R3-111a-1</strain>
    </source>
</reference>
<protein>
    <submittedName>
        <fullName evidence="1 2">Uncharacterized protein</fullName>
    </submittedName>
</protein>
<proteinExistence type="predicted"/>
<evidence type="ECO:0000313" key="3">
    <source>
        <dbReference type="Proteomes" id="UP000006039"/>
    </source>
</evidence>
<name>J8UML3_GAET3</name>
<evidence type="ECO:0000313" key="2">
    <source>
        <dbReference type="EnsemblFungi" id="EJT81126"/>
    </source>
</evidence>
<reference evidence="2" key="4">
    <citation type="journal article" date="2015" name="G3 (Bethesda)">
        <title>Genome sequences of three phytopathogenic species of the Magnaporthaceae family of fungi.</title>
        <authorList>
            <person name="Okagaki L.H."/>
            <person name="Nunes C.C."/>
            <person name="Sailsbery J."/>
            <person name="Clay B."/>
            <person name="Brown D."/>
            <person name="John T."/>
            <person name="Oh Y."/>
            <person name="Young N."/>
            <person name="Fitzgerald M."/>
            <person name="Haas B.J."/>
            <person name="Zeng Q."/>
            <person name="Young S."/>
            <person name="Adiconis X."/>
            <person name="Fan L."/>
            <person name="Levin J.Z."/>
            <person name="Mitchell T.K."/>
            <person name="Okubara P.A."/>
            <person name="Farman M.L."/>
            <person name="Kohn L.M."/>
            <person name="Birren B."/>
            <person name="Ma L.-J."/>
            <person name="Dean R.A."/>
        </authorList>
    </citation>
    <scope>NUCLEOTIDE SEQUENCE</scope>
    <source>
        <strain evidence="2">R3-111a-1</strain>
    </source>
</reference>
<sequence length="106" mass="11964">KTLNFFKFVSKINQYFINLNFAFFGFNKIAGIKGTNKCRTVNNPTVPSNTALFKSRSATNTGTFRNRTVAITSLFIIKNLILTQYFTYTTVSPLNRKPPGTVTIKL</sequence>
<reference evidence="3" key="1">
    <citation type="submission" date="2010-07" db="EMBL/GenBank/DDBJ databases">
        <title>The genome sequence of Gaeumannomyces graminis var. tritici strain R3-111a-1.</title>
        <authorList>
            <consortium name="The Broad Institute Genome Sequencing Platform"/>
            <person name="Ma L.-J."/>
            <person name="Dead R."/>
            <person name="Young S."/>
            <person name="Zeng Q."/>
            <person name="Koehrsen M."/>
            <person name="Alvarado L."/>
            <person name="Berlin A."/>
            <person name="Chapman S.B."/>
            <person name="Chen Z."/>
            <person name="Freedman E."/>
            <person name="Gellesch M."/>
            <person name="Goldberg J."/>
            <person name="Griggs A."/>
            <person name="Gujja S."/>
            <person name="Heilman E.R."/>
            <person name="Heiman D."/>
            <person name="Hepburn T."/>
            <person name="Howarth C."/>
            <person name="Jen D."/>
            <person name="Larson L."/>
            <person name="Mehta T."/>
            <person name="Neiman D."/>
            <person name="Pearson M."/>
            <person name="Roberts A."/>
            <person name="Saif S."/>
            <person name="Shea T."/>
            <person name="Shenoy N."/>
            <person name="Sisk P."/>
            <person name="Stolte C."/>
            <person name="Sykes S."/>
            <person name="Walk T."/>
            <person name="White J."/>
            <person name="Yandava C."/>
            <person name="Haas B."/>
            <person name="Nusbaum C."/>
            <person name="Birren B."/>
        </authorList>
    </citation>
    <scope>NUCLEOTIDE SEQUENCE [LARGE SCALE GENOMIC DNA]</scope>
    <source>
        <strain evidence="3">R3-111a-1</strain>
    </source>
</reference>
<reference evidence="2" key="5">
    <citation type="submission" date="2018-04" db="UniProtKB">
        <authorList>
            <consortium name="EnsemblFungi"/>
        </authorList>
    </citation>
    <scope>IDENTIFICATION</scope>
    <source>
        <strain evidence="2">R3-111a-1</strain>
    </source>
</reference>
<evidence type="ECO:0000313" key="1">
    <source>
        <dbReference type="EMBL" id="EJT81126.1"/>
    </source>
</evidence>
<organism evidence="1">
    <name type="scientific">Gaeumannomyces tritici (strain R3-111a-1)</name>
    <name type="common">Wheat and barley take-all root rot fungus</name>
    <name type="synonym">Gaeumannomyces graminis var. tritici</name>
    <dbReference type="NCBI Taxonomy" id="644352"/>
    <lineage>
        <taxon>Eukaryota</taxon>
        <taxon>Fungi</taxon>
        <taxon>Dikarya</taxon>
        <taxon>Ascomycota</taxon>
        <taxon>Pezizomycotina</taxon>
        <taxon>Sordariomycetes</taxon>
        <taxon>Sordariomycetidae</taxon>
        <taxon>Magnaporthales</taxon>
        <taxon>Magnaporthaceae</taxon>
        <taxon>Gaeumannomyces</taxon>
    </lineage>
</organism>
<dbReference type="EnsemblFungi" id="EJT81126">
    <property type="protein sequence ID" value="EJT81126"/>
    <property type="gene ID" value="GGTG_01111"/>
</dbReference>
<dbReference type="AlphaFoldDB" id="J8UML3"/>
<accession>J8UML3</accession>
<feature type="non-terminal residue" evidence="1">
    <location>
        <position position="1"/>
    </location>
</feature>
<dbReference type="VEuPathDB" id="FungiDB:GGTG_01111"/>
<dbReference type="RefSeq" id="XP_009217135.1">
    <property type="nucleotide sequence ID" value="XM_009218871.1"/>
</dbReference>